<dbReference type="PANTHER" id="PTHR47515">
    <property type="entry name" value="LOW CALCIUM RESPONSE LOCUS PROTEIN T"/>
    <property type="match status" value="1"/>
</dbReference>
<organism evidence="3">
    <name type="scientific">Mycobacterium triplex</name>
    <dbReference type="NCBI Taxonomy" id="47839"/>
    <lineage>
        <taxon>Bacteria</taxon>
        <taxon>Bacillati</taxon>
        <taxon>Actinomycetota</taxon>
        <taxon>Actinomycetes</taxon>
        <taxon>Mycobacteriales</taxon>
        <taxon>Mycobacteriaceae</taxon>
        <taxon>Mycobacterium</taxon>
        <taxon>Mycobacterium simiae complex</taxon>
    </lineage>
</organism>
<evidence type="ECO:0000259" key="2">
    <source>
        <dbReference type="PROSITE" id="PS50994"/>
    </source>
</evidence>
<dbReference type="eggNOG" id="COG2801">
    <property type="taxonomic scope" value="Bacteria"/>
</dbReference>
<evidence type="ECO:0000313" key="3">
    <source>
        <dbReference type="EMBL" id="CDO91394.1"/>
    </source>
</evidence>
<proteinExistence type="predicted"/>
<dbReference type="NCBIfam" id="NF033516">
    <property type="entry name" value="transpos_IS3"/>
    <property type="match status" value="1"/>
</dbReference>
<feature type="domain" description="Integrase catalytic" evidence="2">
    <location>
        <begin position="104"/>
        <end position="264"/>
    </location>
</feature>
<gene>
    <name evidence="3" type="ORF">BN973_05803</name>
</gene>
<dbReference type="GO" id="GO:0015074">
    <property type="term" value="P:DNA integration"/>
    <property type="evidence" value="ECO:0007669"/>
    <property type="project" value="InterPro"/>
</dbReference>
<dbReference type="InterPro" id="IPR048020">
    <property type="entry name" value="Transpos_IS3"/>
</dbReference>
<evidence type="ECO:0000256" key="1">
    <source>
        <dbReference type="ARBA" id="ARBA00002286"/>
    </source>
</evidence>
<dbReference type="GO" id="GO:0003676">
    <property type="term" value="F:nucleic acid binding"/>
    <property type="evidence" value="ECO:0007669"/>
    <property type="project" value="InterPro"/>
</dbReference>
<name>A0A024K6D7_9MYCO</name>
<dbReference type="InterPro" id="IPR036397">
    <property type="entry name" value="RNaseH_sf"/>
</dbReference>
<dbReference type="Pfam" id="PF13276">
    <property type="entry name" value="HTH_21"/>
    <property type="match status" value="1"/>
</dbReference>
<dbReference type="PROSITE" id="PS50994">
    <property type="entry name" value="INTEGRASE"/>
    <property type="match status" value="1"/>
</dbReference>
<dbReference type="AlphaFoldDB" id="A0A024K6D7"/>
<dbReference type="InterPro" id="IPR012337">
    <property type="entry name" value="RNaseH-like_sf"/>
</dbReference>
<dbReference type="SUPFAM" id="SSF53098">
    <property type="entry name" value="Ribonuclease H-like"/>
    <property type="match status" value="1"/>
</dbReference>
<dbReference type="Gene3D" id="3.30.420.10">
    <property type="entry name" value="Ribonuclease H-like superfamily/Ribonuclease H"/>
    <property type="match status" value="1"/>
</dbReference>
<protein>
    <submittedName>
        <fullName evidence="3">Transposase, ISMyma01_aa2-like protein</fullName>
    </submittedName>
</protein>
<dbReference type="InterPro" id="IPR001584">
    <property type="entry name" value="Integrase_cat-core"/>
</dbReference>
<dbReference type="PANTHER" id="PTHR47515:SF1">
    <property type="entry name" value="BLR2054 PROTEIN"/>
    <property type="match status" value="1"/>
</dbReference>
<accession>A0A024K6D7</accession>
<dbReference type="STRING" id="47839.BN973_05803"/>
<dbReference type="InterPro" id="IPR025948">
    <property type="entry name" value="HTH-like_dom"/>
</dbReference>
<reference evidence="3" key="1">
    <citation type="journal article" date="2014" name="Genome Announc.">
        <title>Draft Genome Sequence of Mycobacterium triplex DSM 44626.</title>
        <authorList>
            <person name="Sassi M."/>
            <person name="Croce O."/>
            <person name="Robert C."/>
            <person name="Raoult D."/>
            <person name="Drancourt M."/>
        </authorList>
    </citation>
    <scope>NUCLEOTIDE SEQUENCE [LARGE SCALE GENOMIC DNA]</scope>
    <source>
        <strain evidence="3">DSM 44626</strain>
    </source>
</reference>
<dbReference type="Pfam" id="PF13683">
    <property type="entry name" value="rve_3"/>
    <property type="match status" value="1"/>
</dbReference>
<dbReference type="EMBL" id="HG964447">
    <property type="protein sequence ID" value="CDO91394.1"/>
    <property type="molecule type" value="Genomic_DNA"/>
</dbReference>
<dbReference type="HOGENOM" id="CLU_027402_31_0_11"/>
<sequence>MLRERFGVSERRACTVVGIHRSTMRLTSPPMTTEEVELRGWLRRFSTDRPRWGWRRAAKMARRAGWHANDKRVRRLWREEGLRVPQRRRKKRLTGIGVAVGAMSPIRPNVIWAMDFQFDTTADGRTLKLLNIIDEFTREALAIEVDRSINTDDVVAVLDRLAGARGVPAYVRFDNGPEFVAHAVSDWCRFNSAGSLFIDPGSPRQNAWVESFNARLRDELLNAWRFDSLLEAQVIIEGWRIDYNTNRPHTHGELTPSEYALQWTTTHQPQAA</sequence>
<reference evidence="3" key="2">
    <citation type="submission" date="2014-04" db="EMBL/GenBank/DDBJ databases">
        <authorList>
            <person name="Urmite Genomes U."/>
        </authorList>
    </citation>
    <scope>NUCLEOTIDE SEQUENCE</scope>
    <source>
        <strain evidence="3">DSM 44626</strain>
    </source>
</reference>
<dbReference type="Proteomes" id="UP000028880">
    <property type="component" value="Unassembled WGS sequence"/>
</dbReference>
<comment type="function">
    <text evidence="1">Involved in the transposition of the insertion sequence.</text>
</comment>